<dbReference type="KEGG" id="tped:TPE_0645"/>
<dbReference type="Proteomes" id="UP000015620">
    <property type="component" value="Chromosome"/>
</dbReference>
<sequence length="38" mass="4555">MKIFYLCSKEELYELNLQRIHNSGLLRSIQKSFSKHLS</sequence>
<evidence type="ECO:0000313" key="2">
    <source>
        <dbReference type="Proteomes" id="UP000015620"/>
    </source>
</evidence>
<gene>
    <name evidence="1" type="ORF">TPE_0645</name>
</gene>
<dbReference type="STRING" id="1291379.TPE_0645"/>
<organism evidence="1 2">
    <name type="scientific">Treponema pedis str. T A4</name>
    <dbReference type="NCBI Taxonomy" id="1291379"/>
    <lineage>
        <taxon>Bacteria</taxon>
        <taxon>Pseudomonadati</taxon>
        <taxon>Spirochaetota</taxon>
        <taxon>Spirochaetia</taxon>
        <taxon>Spirochaetales</taxon>
        <taxon>Treponemataceae</taxon>
        <taxon>Treponema</taxon>
    </lineage>
</organism>
<proteinExistence type="predicted"/>
<protein>
    <submittedName>
        <fullName evidence="1">Uncharacterized protein</fullName>
    </submittedName>
</protein>
<reference evidence="1 2" key="1">
    <citation type="journal article" date="2013" name="PLoS ONE">
        <title>Genome-Wide Relatedness of Treponema pedis, from Gingiva and Necrotic Skin Lesions of Pigs, with the Human Oral Pathogen Treponema denticola.</title>
        <authorList>
            <person name="Svartstrom O."/>
            <person name="Mushtaq M."/>
            <person name="Pringle M."/>
            <person name="Segerman B."/>
        </authorList>
    </citation>
    <scope>NUCLEOTIDE SEQUENCE [LARGE SCALE GENOMIC DNA]</scope>
    <source>
        <strain evidence="1">T A4</strain>
    </source>
</reference>
<dbReference type="AlphaFoldDB" id="S5ZKR4"/>
<evidence type="ECO:0000313" key="1">
    <source>
        <dbReference type="EMBL" id="AGT43142.1"/>
    </source>
</evidence>
<dbReference type="HOGENOM" id="CLU_3334266_0_0_12"/>
<dbReference type="EMBL" id="CP004120">
    <property type="protein sequence ID" value="AGT43142.1"/>
    <property type="molecule type" value="Genomic_DNA"/>
</dbReference>
<keyword evidence="2" id="KW-1185">Reference proteome</keyword>
<name>S5ZKR4_9SPIR</name>
<accession>S5ZKR4</accession>